<sequence length="298" mass="34163">MSPRNFTLADDKVKVCSMSKYVRDSDRPSNPWKLDRCNENLSLEQICHKLGSNNLKLTITMKIYGKQSITVSVKDSPPPSMATEQAKHIQNQRKVMLAMLDTGLESDVTFVTRDDQRISAHKCILSMHSTVFAAMFAAEMKEKTDGVVKLVDMGGEGLKILLKFLYTGELENTWGKFYQEIVNAANKYQITQLISMCDKILPTVVSLENCVELLKFTELHGMTDATEKVKNFMKRDPQELLQLWHVAAFGSRLDHDSSSYSGPENDFYKYYARPDFVRPNYVEPDYYVRYDSADEDWD</sequence>
<name>A0A226F1S5_FOLCA</name>
<dbReference type="Proteomes" id="UP000198287">
    <property type="component" value="Unassembled WGS sequence"/>
</dbReference>
<evidence type="ECO:0000259" key="1">
    <source>
        <dbReference type="PROSITE" id="PS50097"/>
    </source>
</evidence>
<protein>
    <submittedName>
        <fullName evidence="2">Speckle-type POZ protein-like</fullName>
    </submittedName>
</protein>
<dbReference type="AlphaFoldDB" id="A0A226F1S5"/>
<dbReference type="OMA" id="ELENTWG"/>
<dbReference type="CDD" id="cd18186">
    <property type="entry name" value="BTB_POZ_ZBTB_KLHL-like"/>
    <property type="match status" value="1"/>
</dbReference>
<evidence type="ECO:0000313" key="3">
    <source>
        <dbReference type="Proteomes" id="UP000198287"/>
    </source>
</evidence>
<dbReference type="InterPro" id="IPR011333">
    <property type="entry name" value="SKP1/BTB/POZ_sf"/>
</dbReference>
<gene>
    <name evidence="2" type="ORF">Fcan01_00076</name>
</gene>
<evidence type="ECO:0000313" key="2">
    <source>
        <dbReference type="EMBL" id="OXA63310.1"/>
    </source>
</evidence>
<dbReference type="PROSITE" id="PS50097">
    <property type="entry name" value="BTB"/>
    <property type="match status" value="1"/>
</dbReference>
<dbReference type="PANTHER" id="PTHR46672:SF8">
    <property type="entry name" value="BTB DOMAIN-CONTAINING PROTEIN"/>
    <property type="match status" value="1"/>
</dbReference>
<dbReference type="EMBL" id="LNIX01000001">
    <property type="protein sequence ID" value="OXA63310.1"/>
    <property type="molecule type" value="Genomic_DNA"/>
</dbReference>
<organism evidence="2 3">
    <name type="scientific">Folsomia candida</name>
    <name type="common">Springtail</name>
    <dbReference type="NCBI Taxonomy" id="158441"/>
    <lineage>
        <taxon>Eukaryota</taxon>
        <taxon>Metazoa</taxon>
        <taxon>Ecdysozoa</taxon>
        <taxon>Arthropoda</taxon>
        <taxon>Hexapoda</taxon>
        <taxon>Collembola</taxon>
        <taxon>Entomobryomorpha</taxon>
        <taxon>Isotomoidea</taxon>
        <taxon>Isotomidae</taxon>
        <taxon>Proisotominae</taxon>
        <taxon>Folsomia</taxon>
    </lineage>
</organism>
<dbReference type="InterPro" id="IPR000210">
    <property type="entry name" value="BTB/POZ_dom"/>
</dbReference>
<dbReference type="PANTHER" id="PTHR46672">
    <property type="entry name" value="OS08G0495500 PROTEIN-RELATED"/>
    <property type="match status" value="1"/>
</dbReference>
<dbReference type="SUPFAM" id="SSF54695">
    <property type="entry name" value="POZ domain"/>
    <property type="match status" value="1"/>
</dbReference>
<feature type="domain" description="BTB" evidence="1">
    <location>
        <begin position="106"/>
        <end position="174"/>
    </location>
</feature>
<dbReference type="SMART" id="SM00225">
    <property type="entry name" value="BTB"/>
    <property type="match status" value="1"/>
</dbReference>
<comment type="caution">
    <text evidence="2">The sequence shown here is derived from an EMBL/GenBank/DDBJ whole genome shotgun (WGS) entry which is preliminary data.</text>
</comment>
<dbReference type="Pfam" id="PF00651">
    <property type="entry name" value="BTB"/>
    <property type="match status" value="1"/>
</dbReference>
<dbReference type="STRING" id="158441.A0A226F1S5"/>
<dbReference type="Gene3D" id="3.30.710.10">
    <property type="entry name" value="Potassium Channel Kv1.1, Chain A"/>
    <property type="match status" value="1"/>
</dbReference>
<proteinExistence type="predicted"/>
<dbReference type="InterPro" id="IPR044714">
    <property type="entry name" value="AtSIBP1-like"/>
</dbReference>
<dbReference type="OrthoDB" id="6359816at2759"/>
<accession>A0A226F1S5</accession>
<reference evidence="2 3" key="1">
    <citation type="submission" date="2015-12" db="EMBL/GenBank/DDBJ databases">
        <title>The genome of Folsomia candida.</title>
        <authorList>
            <person name="Faddeeva A."/>
            <person name="Derks M.F."/>
            <person name="Anvar Y."/>
            <person name="Smit S."/>
            <person name="Van Straalen N."/>
            <person name="Roelofs D."/>
        </authorList>
    </citation>
    <scope>NUCLEOTIDE SEQUENCE [LARGE SCALE GENOMIC DNA]</scope>
    <source>
        <strain evidence="2 3">VU population</strain>
        <tissue evidence="2">Whole body</tissue>
    </source>
</reference>
<keyword evidence="3" id="KW-1185">Reference proteome</keyword>